<dbReference type="GO" id="GO:0032259">
    <property type="term" value="P:methylation"/>
    <property type="evidence" value="ECO:0007669"/>
    <property type="project" value="UniProtKB-KW"/>
</dbReference>
<evidence type="ECO:0000259" key="4">
    <source>
        <dbReference type="Pfam" id="PF10017"/>
    </source>
</evidence>
<feature type="domain" description="Sulfatase-modifying factor enzyme-like" evidence="3">
    <location>
        <begin position="621"/>
        <end position="761"/>
    </location>
</feature>
<evidence type="ECO:0000256" key="2">
    <source>
        <dbReference type="ARBA" id="ARBA00022679"/>
    </source>
</evidence>
<keyword evidence="6" id="KW-1185">Reference proteome</keyword>
<evidence type="ECO:0000313" key="5">
    <source>
        <dbReference type="EMBL" id="RVD85935.1"/>
    </source>
</evidence>
<dbReference type="SUPFAM" id="SSF56436">
    <property type="entry name" value="C-type lectin-like"/>
    <property type="match status" value="1"/>
</dbReference>
<dbReference type="EMBL" id="SAEB01000006">
    <property type="protein sequence ID" value="RVD85935.1"/>
    <property type="molecule type" value="Genomic_DNA"/>
</dbReference>
<dbReference type="Pfam" id="PF10017">
    <property type="entry name" value="Methyltransf_33"/>
    <property type="match status" value="1"/>
</dbReference>
<dbReference type="InterPro" id="IPR016187">
    <property type="entry name" value="CTDL_fold"/>
</dbReference>
<dbReference type="InterPro" id="IPR019257">
    <property type="entry name" value="MeTrfase_dom"/>
</dbReference>
<feature type="domain" description="Histidine-specific methyltransferase SAM-dependent" evidence="4">
    <location>
        <begin position="115"/>
        <end position="424"/>
    </location>
</feature>
<dbReference type="InterPro" id="IPR029063">
    <property type="entry name" value="SAM-dependent_MTases_sf"/>
</dbReference>
<dbReference type="InterPro" id="IPR051128">
    <property type="entry name" value="EgtD_Methyltrsf_superfamily"/>
</dbReference>
<protein>
    <recommendedName>
        <fullName evidence="7">Histidine-specific methyltransferase SAM-dependent domain-containing protein</fullName>
    </recommendedName>
</protein>
<dbReference type="Gene3D" id="3.40.50.150">
    <property type="entry name" value="Vaccinia Virus protein VP39"/>
    <property type="match status" value="1"/>
</dbReference>
<comment type="caution">
    <text evidence="5">The sequence shown here is derived from an EMBL/GenBank/DDBJ whole genome shotgun (WGS) entry which is preliminary data.</text>
</comment>
<evidence type="ECO:0000259" key="3">
    <source>
        <dbReference type="Pfam" id="PF03781"/>
    </source>
</evidence>
<evidence type="ECO:0008006" key="7">
    <source>
        <dbReference type="Google" id="ProtNLM"/>
    </source>
</evidence>
<keyword evidence="1" id="KW-0489">Methyltransferase</keyword>
<evidence type="ECO:0000256" key="1">
    <source>
        <dbReference type="ARBA" id="ARBA00022603"/>
    </source>
</evidence>
<keyword evidence="2" id="KW-0808">Transferase</keyword>
<dbReference type="VEuPathDB" id="FungiDB:DFL_004236"/>
<dbReference type="PANTHER" id="PTHR43397:SF1">
    <property type="entry name" value="ERGOTHIONEINE BIOSYNTHESIS PROTEIN 1"/>
    <property type="match status" value="1"/>
</dbReference>
<dbReference type="NCBIfam" id="TIGR03439">
    <property type="entry name" value="methyl_EasF"/>
    <property type="match status" value="1"/>
</dbReference>
<dbReference type="InterPro" id="IPR042095">
    <property type="entry name" value="SUMF_sf"/>
</dbReference>
<dbReference type="PANTHER" id="PTHR43397">
    <property type="entry name" value="ERGOTHIONEINE BIOSYNTHESIS PROTEIN 1"/>
    <property type="match status" value="1"/>
</dbReference>
<dbReference type="GeneID" id="93586547"/>
<dbReference type="OrthoDB" id="659at2759"/>
<sequence length="950" mass="107368">MSRRPTSFVAVHSSDGSRNLNLLILRLLQNPSDPIIQQCKFFHPLNSFASLESAASKMVKPANLPAEPHDRESVDVIPRGTAFKGESDVITNSNQTAVEIIDIRTTTVELQLNGNIIKGLDAPVGEKTLPTMLLYDEAGLKEFEAITYVDDYYLTNAEIEVLSTYADEIASRVPNGALLIELGSGNLRKVNILLQALEAAKKNVDYFALDLSRPELERTFANIPQNAFKYVRCFGLHGTYDDGKAWLESNEEVRSRPRFILWLGSSIGNFEREEAEDFLKEWRETVIRPGTKDRMLIAFDSCNDAARVWLAYNDRQRVTERFIMNGLNNANNILRHKVFDQSDWTYIGEYDVVYDRHQAFYESRRELVLPLPKPVKIEKGEKVRVERSYKFSYAQAVTMFEGAGLVIGTSWGQPGGEYTLHLLHNPTARTGLEPKEYAKAACPSLNEWEELWKLWDLVTLGMVRKDQYLTKPISLRNPILFYLGHIPTFLDVQLSRTADFAPTEPAHYRDIFQRGIDPDVDDPTKCHNHSAIPDTWPKLDDVLDFCGRVRNRVRVIYSNGDTSSIHVQRGLWLGFEHEIMHLETLMYMLLQHDLTVPPPGVPEPDFRAQFLLDSTKAGEGETWIKIPGQKIVLGTKDCEEEGGFFTWDNENPALASSVAPFEAFSRPITNGEYALYLEGTKSTSYPKSWTKEGRNSNTNVLAEVNRDDPSPVVFNGLFVKTVFGPVPLTYAQHWPVIASYDELNGCANWMGGRLPTREELQVIYSHTEVTKKDLEAKKLAAMIDAVNGHLSMDGVHITPPDLAALAGKADTSGSNDMFANTVGANVSFRRWHPTSVLGRVCGRGDGGAWEWTSTVLEKWNGFKAMELYPEYTAGLLTQELQVVKHCKYSSPSPRVLLISALRRLMRVICMTNTNYPLLQLINSVNWYQRNYEFAWCTGRLVRDLVAARTE</sequence>
<dbReference type="InterPro" id="IPR017805">
    <property type="entry name" value="SAM_MeTrfase_EasF-type_put"/>
</dbReference>
<dbReference type="Proteomes" id="UP000283090">
    <property type="component" value="Unassembled WGS sequence"/>
</dbReference>
<evidence type="ECO:0000313" key="6">
    <source>
        <dbReference type="Proteomes" id="UP000283090"/>
    </source>
</evidence>
<dbReference type="InterPro" id="IPR005532">
    <property type="entry name" value="SUMF_dom"/>
</dbReference>
<reference evidence="5 6" key="1">
    <citation type="submission" date="2019-01" db="EMBL/GenBank/DDBJ databases">
        <title>Intercellular communication is required for trap formation in the nematode-trapping fungus Duddingtonia flagrans.</title>
        <authorList>
            <person name="Youssar L."/>
            <person name="Wernet V."/>
            <person name="Hensel N."/>
            <person name="Hildebrandt H.-G."/>
            <person name="Fischer R."/>
        </authorList>
    </citation>
    <scope>NUCLEOTIDE SEQUENCE [LARGE SCALE GENOMIC DNA]</scope>
    <source>
        <strain evidence="5 6">CBS H-5679</strain>
    </source>
</reference>
<dbReference type="RefSeq" id="XP_067491479.1">
    <property type="nucleotide sequence ID" value="XM_067633296.1"/>
</dbReference>
<dbReference type="GO" id="GO:0008168">
    <property type="term" value="F:methyltransferase activity"/>
    <property type="evidence" value="ECO:0007669"/>
    <property type="project" value="UniProtKB-KW"/>
</dbReference>
<proteinExistence type="predicted"/>
<accession>A0A437A491</accession>
<name>A0A437A491_ARTFL</name>
<dbReference type="STRING" id="97331.A0A437A491"/>
<dbReference type="Gene3D" id="3.90.1580.10">
    <property type="entry name" value="paralog of FGE (formylglycine-generating enzyme)"/>
    <property type="match status" value="1"/>
</dbReference>
<dbReference type="AlphaFoldDB" id="A0A437A491"/>
<organism evidence="5 6">
    <name type="scientific">Arthrobotrys flagrans</name>
    <name type="common">Nematode-trapping fungus</name>
    <name type="synonym">Trichothecium flagrans</name>
    <dbReference type="NCBI Taxonomy" id="97331"/>
    <lineage>
        <taxon>Eukaryota</taxon>
        <taxon>Fungi</taxon>
        <taxon>Dikarya</taxon>
        <taxon>Ascomycota</taxon>
        <taxon>Pezizomycotina</taxon>
        <taxon>Orbiliomycetes</taxon>
        <taxon>Orbiliales</taxon>
        <taxon>Orbiliaceae</taxon>
        <taxon>Arthrobotrys</taxon>
    </lineage>
</organism>
<gene>
    <name evidence="5" type="ORF">DFL_004236</name>
</gene>
<dbReference type="Pfam" id="PF03781">
    <property type="entry name" value="FGE-sulfatase"/>
    <property type="match status" value="1"/>
</dbReference>